<feature type="compositionally biased region" description="Basic and acidic residues" evidence="2">
    <location>
        <begin position="588"/>
        <end position="599"/>
    </location>
</feature>
<feature type="compositionally biased region" description="Basic and acidic residues" evidence="2">
    <location>
        <begin position="496"/>
        <end position="527"/>
    </location>
</feature>
<keyword evidence="4" id="KW-1185">Reference proteome</keyword>
<keyword evidence="1" id="KW-0175">Coiled coil</keyword>
<proteinExistence type="predicted"/>
<protein>
    <submittedName>
        <fullName evidence="3">Uncharacterized protein</fullName>
    </submittedName>
</protein>
<dbReference type="EMBL" id="CAUYUJ010006605">
    <property type="protein sequence ID" value="CAK0817950.1"/>
    <property type="molecule type" value="Genomic_DNA"/>
</dbReference>
<feature type="region of interest" description="Disordered" evidence="2">
    <location>
        <begin position="143"/>
        <end position="230"/>
    </location>
</feature>
<evidence type="ECO:0000313" key="4">
    <source>
        <dbReference type="Proteomes" id="UP001189429"/>
    </source>
</evidence>
<feature type="region of interest" description="Disordered" evidence="2">
    <location>
        <begin position="540"/>
        <end position="599"/>
    </location>
</feature>
<feature type="compositionally biased region" description="Basic and acidic residues" evidence="2">
    <location>
        <begin position="154"/>
        <end position="182"/>
    </location>
</feature>
<feature type="compositionally biased region" description="Low complexity" evidence="2">
    <location>
        <begin position="20"/>
        <end position="34"/>
    </location>
</feature>
<dbReference type="Proteomes" id="UP001189429">
    <property type="component" value="Unassembled WGS sequence"/>
</dbReference>
<feature type="region of interest" description="Disordered" evidence="2">
    <location>
        <begin position="479"/>
        <end position="528"/>
    </location>
</feature>
<feature type="non-terminal residue" evidence="3">
    <location>
        <position position="599"/>
    </location>
</feature>
<reference evidence="3" key="1">
    <citation type="submission" date="2023-10" db="EMBL/GenBank/DDBJ databases">
        <authorList>
            <person name="Chen Y."/>
            <person name="Shah S."/>
            <person name="Dougan E. K."/>
            <person name="Thang M."/>
            <person name="Chan C."/>
        </authorList>
    </citation>
    <scope>NUCLEOTIDE SEQUENCE [LARGE SCALE GENOMIC DNA]</scope>
</reference>
<sequence>AISGSERALAAPPSSVTRKAAGGPTPAMTAPGPAGEVVAGARALRAELEALRGELALVREAHADARRLRTAGGAGVRLLAQGDEWAAIGHHSDEEEAENGCRSTRHAQQTFHARERRLTLGADALERHAMIGDVDVEVHAEGKEWQHGSDSGDDAAHDEQSKLRHAENTFRKRERRLTHGEQELLSGRPHGDKDVDLLPEKSEWAHHEGDSSDGEGAQAQFNEEVHRRRERRLTRGASIREMEVTMGDADVPVVAEGTEWVGAEGHSDDEVAHERFSEEVHRRRERRLTRGASIREMEVTMGDADVPVVAEGTEWVGAEGHSDDEVAHERFSEEVHRRRERRLTRGASIREMEVTMGDADVPVVAEGTEWVGAEGHSDDEVAHERFSEEVHRRRERRLTRGASIREMEVTMGDADVPVVAEGTEWVGAEGHSDEDEGALERFSEEVHRRRERRLTRGASIRDMEVTMGDIDVPVVAEKTEWAGCGDRGDSEEEGEDAQRRHADDTSRSRERRLTFGMEALKDEKPLGDLEVPILAHSAEWGALEGNHEEDEDDHERSHTERSMARERRLTEGEEALKRFASAGDADEKEPRQGRDRPDE</sequence>
<feature type="region of interest" description="Disordered" evidence="2">
    <location>
        <begin position="1"/>
        <end position="34"/>
    </location>
</feature>
<evidence type="ECO:0000313" key="3">
    <source>
        <dbReference type="EMBL" id="CAK0817950.1"/>
    </source>
</evidence>
<feature type="non-terminal residue" evidence="3">
    <location>
        <position position="1"/>
    </location>
</feature>
<feature type="compositionally biased region" description="Basic and acidic residues" evidence="2">
    <location>
        <begin position="189"/>
        <end position="210"/>
    </location>
</feature>
<name>A0ABN9RFZ0_9DINO</name>
<accession>A0ABN9RFZ0</accession>
<evidence type="ECO:0000256" key="2">
    <source>
        <dbReference type="SAM" id="MobiDB-lite"/>
    </source>
</evidence>
<gene>
    <name evidence="3" type="ORF">PCOR1329_LOCUS20373</name>
</gene>
<feature type="coiled-coil region" evidence="1">
    <location>
        <begin position="41"/>
        <end position="68"/>
    </location>
</feature>
<evidence type="ECO:0000256" key="1">
    <source>
        <dbReference type="SAM" id="Coils"/>
    </source>
</evidence>
<comment type="caution">
    <text evidence="3">The sequence shown here is derived from an EMBL/GenBank/DDBJ whole genome shotgun (WGS) entry which is preliminary data.</text>
</comment>
<organism evidence="3 4">
    <name type="scientific">Prorocentrum cordatum</name>
    <dbReference type="NCBI Taxonomy" id="2364126"/>
    <lineage>
        <taxon>Eukaryota</taxon>
        <taxon>Sar</taxon>
        <taxon>Alveolata</taxon>
        <taxon>Dinophyceae</taxon>
        <taxon>Prorocentrales</taxon>
        <taxon>Prorocentraceae</taxon>
        <taxon>Prorocentrum</taxon>
    </lineage>
</organism>
<feature type="compositionally biased region" description="Basic and acidic residues" evidence="2">
    <location>
        <begin position="554"/>
        <end position="577"/>
    </location>
</feature>